<evidence type="ECO:0000313" key="4">
    <source>
        <dbReference type="Proteomes" id="UP001589813"/>
    </source>
</evidence>
<dbReference type="Pfam" id="PF21028">
    <property type="entry name" value="DUF1285_C"/>
    <property type="match status" value="1"/>
</dbReference>
<keyword evidence="4" id="KW-1185">Reference proteome</keyword>
<evidence type="ECO:0000259" key="2">
    <source>
        <dbReference type="Pfam" id="PF21028"/>
    </source>
</evidence>
<reference evidence="3 4" key="1">
    <citation type="submission" date="2024-09" db="EMBL/GenBank/DDBJ databases">
        <authorList>
            <person name="Sun Q."/>
            <person name="Mori K."/>
        </authorList>
    </citation>
    <scope>NUCLEOTIDE SEQUENCE [LARGE SCALE GENOMIC DNA]</scope>
    <source>
        <strain evidence="3 4">KCTC 23315</strain>
    </source>
</reference>
<gene>
    <name evidence="3" type="ORF">ACFFJP_15810</name>
</gene>
<comment type="caution">
    <text evidence="3">The sequence shown here is derived from an EMBL/GenBank/DDBJ whole genome shotgun (WGS) entry which is preliminary data.</text>
</comment>
<sequence length="175" mass="19902">MDLFALQQQLGALTDYPLEQWQPAFCGPVPIRIDRDGSWYFHGSPIQRPELVRLFAAVLSCVDGRYLLTTPAEQVQIEVDDAPFLLVDAVWLDDGRLQLTTNLQQSFIAGPDFPVLLQPEAGNGQLLPYLQLKRGLRAKFSRTLYYRLAEQAQEQTVDGQCQYWLHSGTYPFRLG</sequence>
<dbReference type="RefSeq" id="WP_377246248.1">
    <property type="nucleotide sequence ID" value="NZ_JBHLXP010000004.1"/>
</dbReference>
<dbReference type="InterPro" id="IPR023361">
    <property type="entry name" value="DUF1285_beta_roll_sf"/>
</dbReference>
<evidence type="ECO:0000259" key="1">
    <source>
        <dbReference type="Pfam" id="PF06938"/>
    </source>
</evidence>
<dbReference type="EMBL" id="JBHLXP010000004">
    <property type="protein sequence ID" value="MFC0049765.1"/>
    <property type="molecule type" value="Genomic_DNA"/>
</dbReference>
<feature type="domain" description="DUF1285" evidence="2">
    <location>
        <begin position="84"/>
        <end position="174"/>
    </location>
</feature>
<dbReference type="Gene3D" id="2.30.270.10">
    <property type="entry name" value="duf1285 protein"/>
    <property type="match status" value="1"/>
</dbReference>
<name>A0ABV6BJU3_9GAMM</name>
<dbReference type="Pfam" id="PF06938">
    <property type="entry name" value="DUF1285_N"/>
    <property type="match status" value="1"/>
</dbReference>
<dbReference type="InterPro" id="IPR010707">
    <property type="entry name" value="DUF1285"/>
</dbReference>
<proteinExistence type="predicted"/>
<dbReference type="Proteomes" id="UP001589813">
    <property type="component" value="Unassembled WGS sequence"/>
</dbReference>
<feature type="domain" description="DUF1285" evidence="1">
    <location>
        <begin position="17"/>
        <end position="82"/>
    </location>
</feature>
<evidence type="ECO:0000313" key="3">
    <source>
        <dbReference type="EMBL" id="MFC0049765.1"/>
    </source>
</evidence>
<dbReference type="PIRSF" id="PIRSF029557">
    <property type="entry name" value="UCP029557"/>
    <property type="match status" value="1"/>
</dbReference>
<protein>
    <submittedName>
        <fullName evidence="3">DUF1285 domain-containing protein</fullName>
    </submittedName>
</protein>
<organism evidence="3 4">
    <name type="scientific">Rheinheimera tilapiae</name>
    <dbReference type="NCBI Taxonomy" id="875043"/>
    <lineage>
        <taxon>Bacteria</taxon>
        <taxon>Pseudomonadati</taxon>
        <taxon>Pseudomonadota</taxon>
        <taxon>Gammaproteobacteria</taxon>
        <taxon>Chromatiales</taxon>
        <taxon>Chromatiaceae</taxon>
        <taxon>Rheinheimera</taxon>
    </lineage>
</organism>
<accession>A0ABV6BJU3</accession>
<dbReference type="Gene3D" id="3.10.540.10">
    <property type="entry name" value="duf1285 like domain"/>
    <property type="match status" value="1"/>
</dbReference>
<dbReference type="InterPro" id="IPR048342">
    <property type="entry name" value="DUF1285_C"/>
</dbReference>
<dbReference type="InterPro" id="IPR048341">
    <property type="entry name" value="DUF1285_N"/>
</dbReference>